<name>K1YP16_9BACT</name>
<protein>
    <submittedName>
        <fullName evidence="2">Uncharacterized protein</fullName>
    </submittedName>
</protein>
<accession>K1YP16</accession>
<feature type="transmembrane region" description="Helical" evidence="1">
    <location>
        <begin position="35"/>
        <end position="58"/>
    </location>
</feature>
<evidence type="ECO:0000313" key="2">
    <source>
        <dbReference type="EMBL" id="EKD44640.1"/>
    </source>
</evidence>
<dbReference type="EMBL" id="AMFJ01028792">
    <property type="protein sequence ID" value="EKD44640.1"/>
    <property type="molecule type" value="Genomic_DNA"/>
</dbReference>
<keyword evidence="1" id="KW-0472">Membrane</keyword>
<feature type="transmembrane region" description="Helical" evidence="1">
    <location>
        <begin position="64"/>
        <end position="86"/>
    </location>
</feature>
<sequence length="129" mass="14670">MDKIKVNNIFAKIRSTVFGTPLASARLRLNIAKNIFIFTAFLYFFSVLMTVGGFFLGVTSVLVFFLYPIFVFSFLALVYGLIVYTLTVYAESYLSLRYGVFALLLVIFIVIIALHLGAYSFILSFLWKN</sequence>
<feature type="transmembrane region" description="Helical" evidence="1">
    <location>
        <begin position="98"/>
        <end position="127"/>
    </location>
</feature>
<dbReference type="AlphaFoldDB" id="K1YP16"/>
<comment type="caution">
    <text evidence="2">The sequence shown here is derived from an EMBL/GenBank/DDBJ whole genome shotgun (WGS) entry which is preliminary data.</text>
</comment>
<gene>
    <name evidence="2" type="ORF">ACD_71C00061G0003</name>
</gene>
<evidence type="ECO:0000256" key="1">
    <source>
        <dbReference type="SAM" id="Phobius"/>
    </source>
</evidence>
<keyword evidence="1" id="KW-1133">Transmembrane helix</keyword>
<proteinExistence type="predicted"/>
<keyword evidence="1" id="KW-0812">Transmembrane</keyword>
<organism evidence="2">
    <name type="scientific">uncultured bacterium</name>
    <name type="common">gcode 4</name>
    <dbReference type="NCBI Taxonomy" id="1234023"/>
    <lineage>
        <taxon>Bacteria</taxon>
        <taxon>environmental samples</taxon>
    </lineage>
</organism>
<reference evidence="2" key="1">
    <citation type="journal article" date="2012" name="Science">
        <title>Fermentation, hydrogen, and sulfur metabolism in multiple uncultivated bacterial phyla.</title>
        <authorList>
            <person name="Wrighton K.C."/>
            <person name="Thomas B.C."/>
            <person name="Sharon I."/>
            <person name="Miller C.S."/>
            <person name="Castelle C.J."/>
            <person name="VerBerkmoes N.C."/>
            <person name="Wilkins M.J."/>
            <person name="Hettich R.L."/>
            <person name="Lipton M.S."/>
            <person name="Williams K.H."/>
            <person name="Long P.E."/>
            <person name="Banfield J.F."/>
        </authorList>
    </citation>
    <scope>NUCLEOTIDE SEQUENCE [LARGE SCALE GENOMIC DNA]</scope>
</reference>